<name>A0AAF3J3R0_9BILA</name>
<keyword evidence="1" id="KW-1185">Reference proteome</keyword>
<dbReference type="GO" id="GO:0004623">
    <property type="term" value="F:phospholipase A2 activity"/>
    <property type="evidence" value="ECO:0007669"/>
    <property type="project" value="InterPro"/>
</dbReference>
<dbReference type="SUPFAM" id="SSF48619">
    <property type="entry name" value="Phospholipase A2, PLA2"/>
    <property type="match status" value="1"/>
</dbReference>
<protein>
    <submittedName>
        <fullName evidence="2">Uncharacterized protein</fullName>
    </submittedName>
</protein>
<sequence>MLFILYLFIDFVLSVERSKVIPPDPETLGPYFCGGDSVSAWSSYFMTLSCDQNSINSCCAIHDQCYSTCALPQSECDDQFCNCLRSLPGSSYCRQLVHSTHCSLVQFLGHNYICPDKAQPPFNPLKSLEAEHPLPPPLARPFQGPPPIQFYGKSEYMPSPLDQLQPHHMLNFQGDMGDPYELLFSMASSLNKITVSPTSRGLGLREINGEKRRTLAGNQFNRRLVDSSLRLFS</sequence>
<dbReference type="GO" id="GO:0006644">
    <property type="term" value="P:phospholipid metabolic process"/>
    <property type="evidence" value="ECO:0007669"/>
    <property type="project" value="InterPro"/>
</dbReference>
<dbReference type="GO" id="GO:0050482">
    <property type="term" value="P:arachidonate secretion"/>
    <property type="evidence" value="ECO:0007669"/>
    <property type="project" value="InterPro"/>
</dbReference>
<organism evidence="1 2">
    <name type="scientific">Mesorhabditis belari</name>
    <dbReference type="NCBI Taxonomy" id="2138241"/>
    <lineage>
        <taxon>Eukaryota</taxon>
        <taxon>Metazoa</taxon>
        <taxon>Ecdysozoa</taxon>
        <taxon>Nematoda</taxon>
        <taxon>Chromadorea</taxon>
        <taxon>Rhabditida</taxon>
        <taxon>Rhabditina</taxon>
        <taxon>Rhabditomorpha</taxon>
        <taxon>Rhabditoidea</taxon>
        <taxon>Rhabditidae</taxon>
        <taxon>Mesorhabditinae</taxon>
        <taxon>Mesorhabditis</taxon>
    </lineage>
</organism>
<dbReference type="WBParaSite" id="MBELARI_LOCUS14312">
    <property type="protein sequence ID" value="MBELARI_LOCUS14312"/>
    <property type="gene ID" value="MBELARI_LOCUS14312"/>
</dbReference>
<dbReference type="Proteomes" id="UP000887575">
    <property type="component" value="Unassembled WGS sequence"/>
</dbReference>
<reference evidence="2" key="1">
    <citation type="submission" date="2024-02" db="UniProtKB">
        <authorList>
            <consortium name="WormBaseParasite"/>
        </authorList>
    </citation>
    <scope>IDENTIFICATION</scope>
</reference>
<proteinExistence type="predicted"/>
<dbReference type="AlphaFoldDB" id="A0AAF3J3R0"/>
<dbReference type="PANTHER" id="PTHR34228">
    <property type="entry name" value="PROTEIN CBG09474-RELATED"/>
    <property type="match status" value="1"/>
</dbReference>
<evidence type="ECO:0000313" key="2">
    <source>
        <dbReference type="WBParaSite" id="MBELARI_LOCUS14312"/>
    </source>
</evidence>
<dbReference type="InterPro" id="IPR053322">
    <property type="entry name" value="PLA2-like"/>
</dbReference>
<dbReference type="InterPro" id="IPR036444">
    <property type="entry name" value="PLipase_A2_dom_sf"/>
</dbReference>
<accession>A0AAF3J3R0</accession>
<evidence type="ECO:0000313" key="1">
    <source>
        <dbReference type="Proteomes" id="UP000887575"/>
    </source>
</evidence>